<feature type="region of interest" description="Disordered" evidence="11">
    <location>
        <begin position="112"/>
        <end position="148"/>
    </location>
</feature>
<dbReference type="GO" id="GO:0000139">
    <property type="term" value="C:Golgi membrane"/>
    <property type="evidence" value="ECO:0007669"/>
    <property type="project" value="UniProtKB-SubCell"/>
</dbReference>
<dbReference type="GO" id="GO:0016757">
    <property type="term" value="F:glycosyltransferase activity"/>
    <property type="evidence" value="ECO:0007669"/>
    <property type="project" value="UniProtKB-KW"/>
</dbReference>
<keyword evidence="5" id="KW-0812">Transmembrane</keyword>
<evidence type="ECO:0000256" key="10">
    <source>
        <dbReference type="ARBA" id="ARBA00023180"/>
    </source>
</evidence>
<evidence type="ECO:0000256" key="5">
    <source>
        <dbReference type="ARBA" id="ARBA00022692"/>
    </source>
</evidence>
<keyword evidence="13" id="KW-1185">Reference proteome</keyword>
<comment type="caution">
    <text evidence="12">The sequence shown here is derived from an EMBL/GenBank/DDBJ whole genome shotgun (WGS) entry which is preliminary data.</text>
</comment>
<dbReference type="Pfam" id="PF01762">
    <property type="entry name" value="Galactosyl_T"/>
    <property type="match status" value="1"/>
</dbReference>
<keyword evidence="7" id="KW-1133">Transmembrane helix</keyword>
<evidence type="ECO:0000313" key="12">
    <source>
        <dbReference type="EMBL" id="KAK7506775.1"/>
    </source>
</evidence>
<evidence type="ECO:0000256" key="11">
    <source>
        <dbReference type="SAM" id="MobiDB-lite"/>
    </source>
</evidence>
<dbReference type="Gene3D" id="3.90.550.50">
    <property type="match status" value="1"/>
</dbReference>
<dbReference type="PANTHER" id="PTHR11214:SF378">
    <property type="entry name" value="BETA-1,3-GALACTOSYLTRANSFERASE 4"/>
    <property type="match status" value="1"/>
</dbReference>
<name>A0ABD0M5H2_9CAEN</name>
<evidence type="ECO:0000256" key="6">
    <source>
        <dbReference type="ARBA" id="ARBA00022968"/>
    </source>
</evidence>
<keyword evidence="3" id="KW-0328">Glycosyltransferase</keyword>
<evidence type="ECO:0000313" key="13">
    <source>
        <dbReference type="Proteomes" id="UP001519460"/>
    </source>
</evidence>
<organism evidence="12 13">
    <name type="scientific">Batillaria attramentaria</name>
    <dbReference type="NCBI Taxonomy" id="370345"/>
    <lineage>
        <taxon>Eukaryota</taxon>
        <taxon>Metazoa</taxon>
        <taxon>Spiralia</taxon>
        <taxon>Lophotrochozoa</taxon>
        <taxon>Mollusca</taxon>
        <taxon>Gastropoda</taxon>
        <taxon>Caenogastropoda</taxon>
        <taxon>Sorbeoconcha</taxon>
        <taxon>Cerithioidea</taxon>
        <taxon>Batillariidae</taxon>
        <taxon>Batillaria</taxon>
    </lineage>
</organism>
<keyword evidence="9" id="KW-0472">Membrane</keyword>
<evidence type="ECO:0000256" key="4">
    <source>
        <dbReference type="ARBA" id="ARBA00022679"/>
    </source>
</evidence>
<proteinExistence type="inferred from homology"/>
<comment type="subcellular location">
    <subcellularLocation>
        <location evidence="1">Golgi apparatus membrane</location>
        <topology evidence="1">Single-pass type II membrane protein</topology>
    </subcellularLocation>
</comment>
<evidence type="ECO:0008006" key="14">
    <source>
        <dbReference type="Google" id="ProtNLM"/>
    </source>
</evidence>
<protein>
    <recommendedName>
        <fullName evidence="14">Hexosyltransferase</fullName>
    </recommendedName>
</protein>
<evidence type="ECO:0000256" key="3">
    <source>
        <dbReference type="ARBA" id="ARBA00022676"/>
    </source>
</evidence>
<evidence type="ECO:0000256" key="2">
    <source>
        <dbReference type="ARBA" id="ARBA00008661"/>
    </source>
</evidence>
<dbReference type="AlphaFoldDB" id="A0ABD0M5H2"/>
<sequence>MRFYPRRTLRILLVAFTAVVAGKLMATYLQNISPILTVSTSISYLGSTKTGEHEIAPRSVYSITNMNMTSVGRLRSSKEKNATVVMEYPERTTNNTDDDLVLPIQVTVSDADVSVSQPDDKNSSGHHPKHRTKDIERKSVPKTMPRLLPSQNRYDSILRYIVKMLNASEDANSNGPSTWLKRTQDNTALHDVVANLLEIGEELYLSQTRSYFTKRPRVVNSFLPKLILQAQQVCPRDDLFLLIVVPSVVHHFEQREAIRRTWARPLYGGRWPKKRLRHSVKLVFFFGVTDAEDNHKQLKEESELYGDIVQVDFAESYRNLSLKMAAVLYWSATYCPSARHLLKVDEDTFVNLPFLLDLLVVVSAHRTYYALGRSAGTILTGTYVFRQSKWAVDVDVYPFPKYPVYFYGHSYIISGDAISDLLDAYQHMPLMMVEDAFFTGILAKTVGMTRIHSPHFAGVKDPYSSLQHRCKFVSDQAVSQTGFKPPSRLYKMWEIVNFGACPLPSNGTAGAG</sequence>
<keyword evidence="6" id="KW-0735">Signal-anchor</keyword>
<dbReference type="InterPro" id="IPR002659">
    <property type="entry name" value="Glyco_trans_31"/>
</dbReference>
<dbReference type="FunFam" id="3.90.550.50:FF:000001">
    <property type="entry name" value="Hexosyltransferase"/>
    <property type="match status" value="1"/>
</dbReference>
<gene>
    <name evidence="12" type="ORF">BaRGS_00002250</name>
</gene>
<evidence type="ECO:0000256" key="7">
    <source>
        <dbReference type="ARBA" id="ARBA00022989"/>
    </source>
</evidence>
<keyword evidence="8" id="KW-0333">Golgi apparatus</keyword>
<keyword evidence="10" id="KW-0325">Glycoprotein</keyword>
<comment type="similarity">
    <text evidence="2">Belongs to the glycosyltransferase 31 family.</text>
</comment>
<evidence type="ECO:0000256" key="9">
    <source>
        <dbReference type="ARBA" id="ARBA00023136"/>
    </source>
</evidence>
<dbReference type="Proteomes" id="UP001519460">
    <property type="component" value="Unassembled WGS sequence"/>
</dbReference>
<evidence type="ECO:0000256" key="8">
    <source>
        <dbReference type="ARBA" id="ARBA00023034"/>
    </source>
</evidence>
<evidence type="ECO:0000256" key="1">
    <source>
        <dbReference type="ARBA" id="ARBA00004323"/>
    </source>
</evidence>
<accession>A0ABD0M5H2</accession>
<keyword evidence="4" id="KW-0808">Transferase</keyword>
<reference evidence="12 13" key="1">
    <citation type="journal article" date="2023" name="Sci. Data">
        <title>Genome assembly of the Korean intertidal mud-creeper Batillaria attramentaria.</title>
        <authorList>
            <person name="Patra A.K."/>
            <person name="Ho P.T."/>
            <person name="Jun S."/>
            <person name="Lee S.J."/>
            <person name="Kim Y."/>
            <person name="Won Y.J."/>
        </authorList>
    </citation>
    <scope>NUCLEOTIDE SEQUENCE [LARGE SCALE GENOMIC DNA]</scope>
    <source>
        <strain evidence="12">Wonlab-2016</strain>
    </source>
</reference>
<dbReference type="EMBL" id="JACVVK020000006">
    <property type="protein sequence ID" value="KAK7506775.1"/>
    <property type="molecule type" value="Genomic_DNA"/>
</dbReference>
<dbReference type="PANTHER" id="PTHR11214">
    <property type="entry name" value="BETA-1,3-N-ACETYLGLUCOSAMINYLTRANSFERASE"/>
    <property type="match status" value="1"/>
</dbReference>